<proteinExistence type="predicted"/>
<keyword evidence="2" id="KW-1185">Reference proteome</keyword>
<evidence type="ECO:0000313" key="2">
    <source>
        <dbReference type="Proteomes" id="UP001160142"/>
    </source>
</evidence>
<reference evidence="1 2" key="1">
    <citation type="submission" date="2023-04" db="EMBL/GenBank/DDBJ databases">
        <title>Genome Encyclopedia of Bacteria and Archaea VI: Functional Genomics of Type Strains.</title>
        <authorList>
            <person name="Whitman W."/>
        </authorList>
    </citation>
    <scope>NUCLEOTIDE SEQUENCE [LARGE SCALE GENOMIC DNA]</scope>
    <source>
        <strain evidence="1 2">SG_E_30_P1</strain>
    </source>
</reference>
<dbReference type="RefSeq" id="WP_322133617.1">
    <property type="nucleotide sequence ID" value="NZ_CP085036.1"/>
</dbReference>
<dbReference type="EMBL" id="JARXVQ010000001">
    <property type="protein sequence ID" value="MDH6181300.1"/>
    <property type="molecule type" value="Genomic_DNA"/>
</dbReference>
<name>A0ABT6KNH0_9MICO</name>
<sequence>MFGRSTALVAGSVAVAVALSGCSLLEAGGEPEPLTGVAACALGHVWELDVADYAPKMKEEFARRGLGENVEITGTQRLDWNEKGHVLLTADMQLTLFVQVTGDFAVTVNQQYAGDVTGAAYISGDVAIPRRWDDSAMTISTQPEANGSPIEESPWQLPSLVVDDSVGLEITCDGDALTIHPRGGKVTQVWTKVGDSTI</sequence>
<evidence type="ECO:0008006" key="3">
    <source>
        <dbReference type="Google" id="ProtNLM"/>
    </source>
</evidence>
<dbReference type="PROSITE" id="PS51257">
    <property type="entry name" value="PROKAR_LIPOPROTEIN"/>
    <property type="match status" value="1"/>
</dbReference>
<comment type="caution">
    <text evidence="1">The sequence shown here is derived from an EMBL/GenBank/DDBJ whole genome shotgun (WGS) entry which is preliminary data.</text>
</comment>
<accession>A0ABT6KNH0</accession>
<gene>
    <name evidence="1" type="ORF">M2152_001482</name>
</gene>
<protein>
    <recommendedName>
        <fullName evidence="3">Lipoprotein</fullName>
    </recommendedName>
</protein>
<evidence type="ECO:0000313" key="1">
    <source>
        <dbReference type="EMBL" id="MDH6181300.1"/>
    </source>
</evidence>
<dbReference type="Proteomes" id="UP001160142">
    <property type="component" value="Unassembled WGS sequence"/>
</dbReference>
<organism evidence="1 2">
    <name type="scientific">Antiquaquibacter oligotrophicus</name>
    <dbReference type="NCBI Taxonomy" id="2880260"/>
    <lineage>
        <taxon>Bacteria</taxon>
        <taxon>Bacillati</taxon>
        <taxon>Actinomycetota</taxon>
        <taxon>Actinomycetes</taxon>
        <taxon>Micrococcales</taxon>
        <taxon>Microbacteriaceae</taxon>
        <taxon>Antiquaquibacter</taxon>
    </lineage>
</organism>